<dbReference type="EMBL" id="FOEI01000010">
    <property type="protein sequence ID" value="SEQ21027.1"/>
    <property type="molecule type" value="Genomic_DNA"/>
</dbReference>
<reference evidence="1 2" key="1">
    <citation type="submission" date="2016-10" db="EMBL/GenBank/DDBJ databases">
        <authorList>
            <person name="de Groot N.N."/>
        </authorList>
    </citation>
    <scope>NUCLEOTIDE SEQUENCE [LARGE SCALE GENOMIC DNA]</scope>
    <source>
        <strain evidence="1 2">DSM 27078</strain>
    </source>
</reference>
<sequence length="460" mass="49272">MIRTTQIISIMKKVLFLFLLPLLTLGQVGINTTTPNSSSILDIEATDKGILIPRISIPNLSSASPITSPATSLLVYNTNTTTGTGFYFWNGTNWAPLGGADNDWIFSGNNIYNGNTGNVGIGTATPTTKLHVENSGPAVSILNENFEANSLGTLTTSGSQNWYVQNTQVGAGTYSAASGGITHNQQTNLTATVTLTSPAVLTFKYRVSSEGNFDYLRFFVNGTQITQWSGNVSWATYTYNLPAGNHTLNWRYLKDGSQNSGEDKAYLDDILITGTTSSSVIRIVDGAQAAGKVLTSDANGNASWQSLTNSSIPNLPQIIAVSGFTIPSCFNYSVNSTGTFTKSILGTNTTITWKILQKQTATNTVTATTPTGTAQVASGPVLAERLQVEYTFNPPLPFSPNAIMFTVNNTSSLPDVFTLNYASKSTNSIVVNIARSDSYGNFTTASCWASQFYFDLFITN</sequence>
<evidence type="ECO:0000313" key="2">
    <source>
        <dbReference type="Proteomes" id="UP000198648"/>
    </source>
</evidence>
<keyword evidence="2" id="KW-1185">Reference proteome</keyword>
<accession>A0A1H9E5Y0</accession>
<protein>
    <submittedName>
        <fullName evidence="1">Uncharacterized protein</fullName>
    </submittedName>
</protein>
<dbReference type="Proteomes" id="UP000198648">
    <property type="component" value="Unassembled WGS sequence"/>
</dbReference>
<organism evidence="1 2">
    <name type="scientific">Flavobacterium urocaniciphilum</name>
    <dbReference type="NCBI Taxonomy" id="1299341"/>
    <lineage>
        <taxon>Bacteria</taxon>
        <taxon>Pseudomonadati</taxon>
        <taxon>Bacteroidota</taxon>
        <taxon>Flavobacteriia</taxon>
        <taxon>Flavobacteriales</taxon>
        <taxon>Flavobacteriaceae</taxon>
        <taxon>Flavobacterium</taxon>
    </lineage>
</organism>
<dbReference type="AlphaFoldDB" id="A0A1H9E5Y0"/>
<proteinExistence type="predicted"/>
<gene>
    <name evidence="1" type="ORF">SAMN05444005_1108</name>
</gene>
<dbReference type="STRING" id="1299341.SAMN05444005_1108"/>
<name>A0A1H9E5Y0_9FLAO</name>
<evidence type="ECO:0000313" key="1">
    <source>
        <dbReference type="EMBL" id="SEQ21027.1"/>
    </source>
</evidence>